<gene>
    <name evidence="2" type="ORF">DPX39_060008200</name>
</gene>
<feature type="transmembrane region" description="Helical" evidence="1">
    <location>
        <begin position="34"/>
        <end position="58"/>
    </location>
</feature>
<sequence length="155" mass="17310">MWGKSLDCFLFQCRSHLFVVLFPPASTSANASRLLIISVVSFAFCVAAWLAVPLIYFLKALSRQEKFPLGHECRVAHAVEEGRKNMRDGRTESHPVPFSLFFSPLYPTLLANAAIMRKHLVPSYDINHLPFGMHCHSSLFLHSSSCCCVVTHSSG</sequence>
<organism evidence="2 3">
    <name type="scientific">Trypanosoma brucei equiperdum</name>
    <dbReference type="NCBI Taxonomy" id="630700"/>
    <lineage>
        <taxon>Eukaryota</taxon>
        <taxon>Discoba</taxon>
        <taxon>Euglenozoa</taxon>
        <taxon>Kinetoplastea</taxon>
        <taxon>Metakinetoplastina</taxon>
        <taxon>Trypanosomatida</taxon>
        <taxon>Trypanosomatidae</taxon>
        <taxon>Trypanosoma</taxon>
    </lineage>
</organism>
<evidence type="ECO:0000256" key="1">
    <source>
        <dbReference type="SAM" id="Phobius"/>
    </source>
</evidence>
<dbReference type="AlphaFoldDB" id="A0A3L6L5J1"/>
<name>A0A3L6L5J1_9TRYP</name>
<evidence type="ECO:0000313" key="2">
    <source>
        <dbReference type="EMBL" id="RHW71909.1"/>
    </source>
</evidence>
<keyword evidence="1" id="KW-1133">Transmembrane helix</keyword>
<dbReference type="Proteomes" id="UP000266743">
    <property type="component" value="Chromosome 6"/>
</dbReference>
<evidence type="ECO:0000313" key="3">
    <source>
        <dbReference type="Proteomes" id="UP000266743"/>
    </source>
</evidence>
<keyword evidence="1" id="KW-0812">Transmembrane</keyword>
<keyword evidence="1" id="KW-0472">Membrane</keyword>
<accession>A0A3L6L5J1</accession>
<proteinExistence type="predicted"/>
<comment type="caution">
    <text evidence="2">The sequence shown here is derived from an EMBL/GenBank/DDBJ whole genome shotgun (WGS) entry which is preliminary data.</text>
</comment>
<protein>
    <submittedName>
        <fullName evidence="2">Uncharacterized protein</fullName>
    </submittedName>
</protein>
<reference evidence="2 3" key="1">
    <citation type="submission" date="2018-09" db="EMBL/GenBank/DDBJ databases">
        <title>whole genome sequence of T. equiperdum IVM-t1 strain.</title>
        <authorList>
            <person name="Suganuma K."/>
        </authorList>
    </citation>
    <scope>NUCLEOTIDE SEQUENCE [LARGE SCALE GENOMIC DNA]</scope>
    <source>
        <strain evidence="2 3">IVM-t1</strain>
    </source>
</reference>
<dbReference type="EMBL" id="QSBY01000006">
    <property type="protein sequence ID" value="RHW71909.1"/>
    <property type="molecule type" value="Genomic_DNA"/>
</dbReference>